<sequence>MASTGGDMSTATDLVVGLVSKHSAGRLVTGRYRYFPGGVARYAVNSGNVQPRHVSLRIWKMRSTREVRHAYTGEVSGRVVRHLIANRTVEMRSRRKAYGGFSRRISDGSSGRQRWVYHWRWELVYLFSVAGKSQCWPDGGGRRRSEDSSETVEDDSPNPLLALSYSQATLALKYELEIGLRIPRESPKSLERTAVLGKDDIRGSISPRPQVDGQTRLCQTGREQRYLENVAWAAEFESGLVRDTGSDHVMDSRAKMILLTCPAQIHVIIGTGLSQPLANNLRIKLLLPPCGKSRALRSLPTPLSHPAQYHHWGPINEARQAASGARTLSEPVRSDTAEPAA</sequence>
<accession>A0ACD1FSQ0</accession>
<gene>
    <name evidence="1" type="ORF">BO95DRAFT_437049</name>
</gene>
<reference evidence="1" key="1">
    <citation type="submission" date="2018-02" db="EMBL/GenBank/DDBJ databases">
        <title>The genomes of Aspergillus section Nigri reveals drivers in fungal speciation.</title>
        <authorList>
            <consortium name="DOE Joint Genome Institute"/>
            <person name="Vesth T.C."/>
            <person name="Nybo J."/>
            <person name="Theobald S."/>
            <person name="Brandl J."/>
            <person name="Frisvad J.C."/>
            <person name="Nielsen K.F."/>
            <person name="Lyhne E.K."/>
            <person name="Kogle M.E."/>
            <person name="Kuo A."/>
            <person name="Riley R."/>
            <person name="Clum A."/>
            <person name="Nolan M."/>
            <person name="Lipzen A."/>
            <person name="Salamov A."/>
            <person name="Henrissat B."/>
            <person name="Wiebenga A."/>
            <person name="De vries R.P."/>
            <person name="Grigoriev I.V."/>
            <person name="Mortensen U.H."/>
            <person name="Andersen M.R."/>
            <person name="Baker S.E."/>
        </authorList>
    </citation>
    <scope>NUCLEOTIDE SEQUENCE</scope>
    <source>
        <strain evidence="1">CBS 621.78</strain>
    </source>
</reference>
<keyword evidence="2" id="KW-1185">Reference proteome</keyword>
<dbReference type="EMBL" id="KZ825422">
    <property type="protein sequence ID" value="RAH40017.1"/>
    <property type="molecule type" value="Genomic_DNA"/>
</dbReference>
<evidence type="ECO:0000313" key="2">
    <source>
        <dbReference type="Proteomes" id="UP000249057"/>
    </source>
</evidence>
<organism evidence="1 2">
    <name type="scientific">Aspergillus brunneoviolaceus CBS 621.78</name>
    <dbReference type="NCBI Taxonomy" id="1450534"/>
    <lineage>
        <taxon>Eukaryota</taxon>
        <taxon>Fungi</taxon>
        <taxon>Dikarya</taxon>
        <taxon>Ascomycota</taxon>
        <taxon>Pezizomycotina</taxon>
        <taxon>Eurotiomycetes</taxon>
        <taxon>Eurotiomycetidae</taxon>
        <taxon>Eurotiales</taxon>
        <taxon>Aspergillaceae</taxon>
        <taxon>Aspergillus</taxon>
        <taxon>Aspergillus subgen. Circumdati</taxon>
    </lineage>
</organism>
<dbReference type="Proteomes" id="UP000249057">
    <property type="component" value="Unassembled WGS sequence"/>
</dbReference>
<name>A0ACD1FSQ0_9EURO</name>
<protein>
    <submittedName>
        <fullName evidence="1">Uncharacterized protein</fullName>
    </submittedName>
</protein>
<evidence type="ECO:0000313" key="1">
    <source>
        <dbReference type="EMBL" id="RAH40017.1"/>
    </source>
</evidence>
<proteinExistence type="predicted"/>